<evidence type="ECO:0000313" key="1">
    <source>
        <dbReference type="EMBL" id="OVA19426.1"/>
    </source>
</evidence>
<dbReference type="InParanoid" id="A0A200R9R8"/>
<reference evidence="1 2" key="1">
    <citation type="journal article" date="2017" name="Mol. Plant">
        <title>The Genome of Medicinal Plant Macleaya cordata Provides New Insights into Benzylisoquinoline Alkaloids Metabolism.</title>
        <authorList>
            <person name="Liu X."/>
            <person name="Liu Y."/>
            <person name="Huang P."/>
            <person name="Ma Y."/>
            <person name="Qing Z."/>
            <person name="Tang Q."/>
            <person name="Cao H."/>
            <person name="Cheng P."/>
            <person name="Zheng Y."/>
            <person name="Yuan Z."/>
            <person name="Zhou Y."/>
            <person name="Liu J."/>
            <person name="Tang Z."/>
            <person name="Zhuo Y."/>
            <person name="Zhang Y."/>
            <person name="Yu L."/>
            <person name="Huang J."/>
            <person name="Yang P."/>
            <person name="Peng Q."/>
            <person name="Zhang J."/>
            <person name="Jiang W."/>
            <person name="Zhang Z."/>
            <person name="Lin K."/>
            <person name="Ro D.K."/>
            <person name="Chen X."/>
            <person name="Xiong X."/>
            <person name="Shang Y."/>
            <person name="Huang S."/>
            <person name="Zeng J."/>
        </authorList>
    </citation>
    <scope>NUCLEOTIDE SEQUENCE [LARGE SCALE GENOMIC DNA]</scope>
    <source>
        <strain evidence="2">cv. BLH2017</strain>
        <tissue evidence="1">Root</tissue>
    </source>
</reference>
<protein>
    <submittedName>
        <fullName evidence="1">Uncharacterized protein</fullName>
    </submittedName>
</protein>
<dbReference type="AlphaFoldDB" id="A0A200R9R8"/>
<gene>
    <name evidence="1" type="ORF">BVC80_9055g76</name>
</gene>
<dbReference type="OrthoDB" id="187139at2759"/>
<dbReference type="EMBL" id="MVGT01000187">
    <property type="protein sequence ID" value="OVA19426.1"/>
    <property type="molecule type" value="Genomic_DNA"/>
</dbReference>
<name>A0A200R9R8_MACCD</name>
<evidence type="ECO:0000313" key="2">
    <source>
        <dbReference type="Proteomes" id="UP000195402"/>
    </source>
</evidence>
<sequence length="60" mass="6207">MACTELKFNSIQLKSSKPGVQVGSICINAHGTTTGAIQPGISCLQNRTGSEILGAQGEFL</sequence>
<keyword evidence="2" id="KW-1185">Reference proteome</keyword>
<proteinExistence type="predicted"/>
<comment type="caution">
    <text evidence="1">The sequence shown here is derived from an EMBL/GenBank/DDBJ whole genome shotgun (WGS) entry which is preliminary data.</text>
</comment>
<accession>A0A200R9R8</accession>
<organism evidence="1 2">
    <name type="scientific">Macleaya cordata</name>
    <name type="common">Five-seeded plume-poppy</name>
    <name type="synonym">Bocconia cordata</name>
    <dbReference type="NCBI Taxonomy" id="56857"/>
    <lineage>
        <taxon>Eukaryota</taxon>
        <taxon>Viridiplantae</taxon>
        <taxon>Streptophyta</taxon>
        <taxon>Embryophyta</taxon>
        <taxon>Tracheophyta</taxon>
        <taxon>Spermatophyta</taxon>
        <taxon>Magnoliopsida</taxon>
        <taxon>Ranunculales</taxon>
        <taxon>Papaveraceae</taxon>
        <taxon>Papaveroideae</taxon>
        <taxon>Macleaya</taxon>
    </lineage>
</organism>
<dbReference type="Proteomes" id="UP000195402">
    <property type="component" value="Unassembled WGS sequence"/>
</dbReference>